<evidence type="ECO:0000256" key="1">
    <source>
        <dbReference type="ARBA" id="ARBA00022679"/>
    </source>
</evidence>
<gene>
    <name evidence="4" type="ORF">FB559_4669</name>
</gene>
<accession>A0A543CPJ2</accession>
<dbReference type="EMBL" id="VFOZ01000001">
    <property type="protein sequence ID" value="TQL99016.1"/>
    <property type="molecule type" value="Genomic_DNA"/>
</dbReference>
<name>A0A543CPJ2_9ACTN</name>
<dbReference type="Proteomes" id="UP000316096">
    <property type="component" value="Unassembled WGS sequence"/>
</dbReference>
<dbReference type="InterPro" id="IPR048254">
    <property type="entry name" value="CDP_ALCOHOL_P_TRANSF_CS"/>
</dbReference>
<comment type="similarity">
    <text evidence="2">Belongs to the CDP-alcohol phosphatidyltransferase class-I family.</text>
</comment>
<organism evidence="4 5">
    <name type="scientific">Actinoallomurus bryophytorum</name>
    <dbReference type="NCBI Taxonomy" id="1490222"/>
    <lineage>
        <taxon>Bacteria</taxon>
        <taxon>Bacillati</taxon>
        <taxon>Actinomycetota</taxon>
        <taxon>Actinomycetes</taxon>
        <taxon>Streptosporangiales</taxon>
        <taxon>Thermomonosporaceae</taxon>
        <taxon>Actinoallomurus</taxon>
    </lineage>
</organism>
<keyword evidence="3" id="KW-0812">Transmembrane</keyword>
<feature type="transmembrane region" description="Helical" evidence="3">
    <location>
        <begin position="207"/>
        <end position="225"/>
    </location>
</feature>
<keyword evidence="3" id="KW-0472">Membrane</keyword>
<feature type="transmembrane region" description="Helical" evidence="3">
    <location>
        <begin position="135"/>
        <end position="154"/>
    </location>
</feature>
<dbReference type="GO" id="GO:0016780">
    <property type="term" value="F:phosphotransferase activity, for other substituted phosphate groups"/>
    <property type="evidence" value="ECO:0007669"/>
    <property type="project" value="InterPro"/>
</dbReference>
<dbReference type="AlphaFoldDB" id="A0A543CPJ2"/>
<dbReference type="GO" id="GO:0008654">
    <property type="term" value="P:phospholipid biosynthetic process"/>
    <property type="evidence" value="ECO:0007669"/>
    <property type="project" value="InterPro"/>
</dbReference>
<dbReference type="Gene3D" id="1.20.120.1760">
    <property type="match status" value="1"/>
</dbReference>
<evidence type="ECO:0000313" key="5">
    <source>
        <dbReference type="Proteomes" id="UP000316096"/>
    </source>
</evidence>
<sequence>MVTQDLRVPFGRAPAAGLGAQLTLLMLLWAAGVCLGFAGWLAGTVYAVVMWAVLRSALRRSRTRSFGPANGVTLARATLVGCVTAIVAQTLMERESVTTLIVIAAAALALDAVDGHVARRTRTASPLGARFDMEVDAFLILVLSVFVANSFGAWVLSIGAMRYAFVAAGWAVPWLRASLPGTRAGKTVAAMQGIVLVFAAADVAPRPVAYVAVASALALLCWSFGRDVVWLWRNRHAEVVPPR</sequence>
<evidence type="ECO:0000256" key="3">
    <source>
        <dbReference type="SAM" id="Phobius"/>
    </source>
</evidence>
<dbReference type="GO" id="GO:0016020">
    <property type="term" value="C:membrane"/>
    <property type="evidence" value="ECO:0007669"/>
    <property type="project" value="InterPro"/>
</dbReference>
<dbReference type="Pfam" id="PF01066">
    <property type="entry name" value="CDP-OH_P_transf"/>
    <property type="match status" value="1"/>
</dbReference>
<protein>
    <submittedName>
        <fullName evidence="4">CDP-alcohol phosphatidyltransferase-like enzyme</fullName>
    </submittedName>
</protein>
<evidence type="ECO:0000256" key="2">
    <source>
        <dbReference type="RuleBase" id="RU003750"/>
    </source>
</evidence>
<keyword evidence="1 2" id="KW-0808">Transferase</keyword>
<comment type="caution">
    <text evidence="4">The sequence shown here is derived from an EMBL/GenBank/DDBJ whole genome shotgun (WGS) entry which is preliminary data.</text>
</comment>
<keyword evidence="3" id="KW-1133">Transmembrane helix</keyword>
<feature type="transmembrane region" description="Helical" evidence="3">
    <location>
        <begin position="74"/>
        <end position="91"/>
    </location>
</feature>
<feature type="transmembrane region" description="Helical" evidence="3">
    <location>
        <begin position="27"/>
        <end position="54"/>
    </location>
</feature>
<feature type="transmembrane region" description="Helical" evidence="3">
    <location>
        <begin position="97"/>
        <end position="114"/>
    </location>
</feature>
<dbReference type="RefSeq" id="WP_246121921.1">
    <property type="nucleotide sequence ID" value="NZ_VFOZ01000001.1"/>
</dbReference>
<dbReference type="PROSITE" id="PS00379">
    <property type="entry name" value="CDP_ALCOHOL_P_TRANSF"/>
    <property type="match status" value="1"/>
</dbReference>
<reference evidence="4 5" key="1">
    <citation type="submission" date="2019-06" db="EMBL/GenBank/DDBJ databases">
        <title>Sequencing the genomes of 1000 actinobacteria strains.</title>
        <authorList>
            <person name="Klenk H.-P."/>
        </authorList>
    </citation>
    <scope>NUCLEOTIDE SEQUENCE [LARGE SCALE GENOMIC DNA]</scope>
    <source>
        <strain evidence="4 5">DSM 102200</strain>
    </source>
</reference>
<keyword evidence="5" id="KW-1185">Reference proteome</keyword>
<evidence type="ECO:0000313" key="4">
    <source>
        <dbReference type="EMBL" id="TQL99016.1"/>
    </source>
</evidence>
<dbReference type="InterPro" id="IPR000462">
    <property type="entry name" value="CDP-OH_P_trans"/>
</dbReference>
<dbReference type="InterPro" id="IPR043130">
    <property type="entry name" value="CDP-OH_PTrfase_TM_dom"/>
</dbReference>
<proteinExistence type="inferred from homology"/>